<evidence type="ECO:0000313" key="4">
    <source>
        <dbReference type="Proteomes" id="UP000555448"/>
    </source>
</evidence>
<dbReference type="GO" id="GO:0016491">
    <property type="term" value="F:oxidoreductase activity"/>
    <property type="evidence" value="ECO:0007669"/>
    <property type="project" value="UniProtKB-KW"/>
</dbReference>
<evidence type="ECO:0000256" key="1">
    <source>
        <dbReference type="ARBA" id="ARBA00006484"/>
    </source>
</evidence>
<dbReference type="AlphaFoldDB" id="A0A7W7NYL3"/>
<comment type="similarity">
    <text evidence="1">Belongs to the short-chain dehydrogenases/reductases (SDR) family.</text>
</comment>
<organism evidence="3 4">
    <name type="scientific">Novosphingobium chloroacetimidivorans</name>
    <dbReference type="NCBI Taxonomy" id="1428314"/>
    <lineage>
        <taxon>Bacteria</taxon>
        <taxon>Pseudomonadati</taxon>
        <taxon>Pseudomonadota</taxon>
        <taxon>Alphaproteobacteria</taxon>
        <taxon>Sphingomonadales</taxon>
        <taxon>Sphingomonadaceae</taxon>
        <taxon>Novosphingobium</taxon>
    </lineage>
</organism>
<dbReference type="EMBL" id="JACHLR010000020">
    <property type="protein sequence ID" value="MBB4860345.1"/>
    <property type="molecule type" value="Genomic_DNA"/>
</dbReference>
<dbReference type="PANTHER" id="PTHR43669">
    <property type="entry name" value="5-KETO-D-GLUCONATE 5-REDUCTASE"/>
    <property type="match status" value="1"/>
</dbReference>
<dbReference type="PRINTS" id="PR00081">
    <property type="entry name" value="GDHRDH"/>
</dbReference>
<evidence type="ECO:0000313" key="3">
    <source>
        <dbReference type="EMBL" id="MBB4860345.1"/>
    </source>
</evidence>
<name>A0A7W7NYL3_9SPHN</name>
<sequence length="129" mass="12773">MTDFSGKNALVIGGSRGIGAAIVRRLAADGAAVTFSYAGSPDAASVLADQTGAAAVRSDAADRNAVIALVAGAGPIDILVVNAGALVLGNPLELDADQIDRMIDINVRAPYHAAVEAARSMPDGGGFAA</sequence>
<protein>
    <submittedName>
        <fullName evidence="3">NAD(P)-dependent dehydrogenase (Short-subunit alcohol dehydrogenase family)</fullName>
    </submittedName>
</protein>
<dbReference type="SUPFAM" id="SSF51735">
    <property type="entry name" value="NAD(P)-binding Rossmann-fold domains"/>
    <property type="match status" value="1"/>
</dbReference>
<dbReference type="InterPro" id="IPR036291">
    <property type="entry name" value="NAD(P)-bd_dom_sf"/>
</dbReference>
<dbReference type="Pfam" id="PF00106">
    <property type="entry name" value="adh_short"/>
    <property type="match status" value="1"/>
</dbReference>
<dbReference type="Gene3D" id="3.40.50.720">
    <property type="entry name" value="NAD(P)-binding Rossmann-like Domain"/>
    <property type="match status" value="1"/>
</dbReference>
<reference evidence="3 4" key="1">
    <citation type="submission" date="2020-08" db="EMBL/GenBank/DDBJ databases">
        <title>Functional genomics of gut bacteria from endangered species of beetles.</title>
        <authorList>
            <person name="Carlos-Shanley C."/>
        </authorList>
    </citation>
    <scope>NUCLEOTIDE SEQUENCE [LARGE SCALE GENOMIC DNA]</scope>
    <source>
        <strain evidence="3 4">S00245</strain>
    </source>
</reference>
<dbReference type="PANTHER" id="PTHR43669:SF14">
    <property type="entry name" value="OXIDOREDUCTASE"/>
    <property type="match status" value="1"/>
</dbReference>
<gene>
    <name evidence="3" type="ORF">HNO88_003688</name>
</gene>
<dbReference type="Proteomes" id="UP000555448">
    <property type="component" value="Unassembled WGS sequence"/>
</dbReference>
<comment type="caution">
    <text evidence="3">The sequence shown here is derived from an EMBL/GenBank/DDBJ whole genome shotgun (WGS) entry which is preliminary data.</text>
</comment>
<proteinExistence type="inferred from homology"/>
<dbReference type="CDD" id="cd05233">
    <property type="entry name" value="SDR_c"/>
    <property type="match status" value="1"/>
</dbReference>
<dbReference type="InterPro" id="IPR002347">
    <property type="entry name" value="SDR_fam"/>
</dbReference>
<keyword evidence="4" id="KW-1185">Reference proteome</keyword>
<keyword evidence="2" id="KW-0560">Oxidoreductase</keyword>
<accession>A0A7W7NYL3</accession>
<evidence type="ECO:0000256" key="2">
    <source>
        <dbReference type="ARBA" id="ARBA00023002"/>
    </source>
</evidence>